<evidence type="ECO:0000256" key="1">
    <source>
        <dbReference type="ARBA" id="ARBA00008987"/>
    </source>
</evidence>
<organism evidence="4 7">
    <name type="scientific">Nicrophorus vespilloides</name>
    <name type="common">Boreal carrion beetle</name>
    <dbReference type="NCBI Taxonomy" id="110193"/>
    <lineage>
        <taxon>Eukaryota</taxon>
        <taxon>Metazoa</taxon>
        <taxon>Ecdysozoa</taxon>
        <taxon>Arthropoda</taxon>
        <taxon>Hexapoda</taxon>
        <taxon>Insecta</taxon>
        <taxon>Pterygota</taxon>
        <taxon>Neoptera</taxon>
        <taxon>Endopterygota</taxon>
        <taxon>Coleoptera</taxon>
        <taxon>Polyphaga</taxon>
        <taxon>Staphyliniformia</taxon>
        <taxon>Silphidae</taxon>
        <taxon>Nicrophorinae</taxon>
        <taxon>Nicrophorus</taxon>
    </lineage>
</organism>
<evidence type="ECO:0000313" key="5">
    <source>
        <dbReference type="RefSeq" id="XP_017781932.1"/>
    </source>
</evidence>
<keyword evidence="4" id="KW-1185">Reference proteome</keyword>
<protein>
    <recommendedName>
        <fullName evidence="2">Thioredoxin domain-containing protein 17</fullName>
    </recommendedName>
</protein>
<dbReference type="RefSeq" id="XP_017781934.1">
    <property type="nucleotide sequence ID" value="XM_017926445.1"/>
</dbReference>
<feature type="domain" description="Thioredoxin" evidence="3">
    <location>
        <begin position="7"/>
        <end position="123"/>
    </location>
</feature>
<dbReference type="Gene3D" id="3.40.30.10">
    <property type="entry name" value="Glutaredoxin"/>
    <property type="match status" value="1"/>
</dbReference>
<evidence type="ECO:0000256" key="2">
    <source>
        <dbReference type="ARBA" id="ARBA00016949"/>
    </source>
</evidence>
<dbReference type="Proteomes" id="UP000695000">
    <property type="component" value="Unplaced"/>
</dbReference>
<dbReference type="InterPro" id="IPR010357">
    <property type="entry name" value="TXNDC17_dom"/>
</dbReference>
<evidence type="ECO:0000259" key="3">
    <source>
        <dbReference type="Pfam" id="PF06110"/>
    </source>
</evidence>
<dbReference type="PANTHER" id="PTHR12452:SF0">
    <property type="entry name" value="THIOREDOXIN DOMAIN-CONTAINING PROTEIN 17"/>
    <property type="match status" value="1"/>
</dbReference>
<dbReference type="RefSeq" id="XP_017781932.1">
    <property type="nucleotide sequence ID" value="XM_017926443.1"/>
</dbReference>
<dbReference type="PANTHER" id="PTHR12452">
    <property type="entry name" value="42-9-9 PROTEIN-RELATED"/>
    <property type="match status" value="1"/>
</dbReference>
<reference evidence="5 6" key="1">
    <citation type="submission" date="2025-05" db="UniProtKB">
        <authorList>
            <consortium name="RefSeq"/>
        </authorList>
    </citation>
    <scope>IDENTIFICATION</scope>
    <source>
        <tissue evidence="5 6">Whole Larva</tissue>
    </source>
</reference>
<name>A0ABM1N534_NICVS</name>
<proteinExistence type="inferred from homology"/>
<evidence type="ECO:0000313" key="4">
    <source>
        <dbReference type="Proteomes" id="UP000695000"/>
    </source>
</evidence>
<dbReference type="Pfam" id="PF06110">
    <property type="entry name" value="TXD17-like_Trx"/>
    <property type="match status" value="1"/>
</dbReference>
<gene>
    <name evidence="5 6 7" type="primary">LOC108566523</name>
</gene>
<evidence type="ECO:0000313" key="6">
    <source>
        <dbReference type="RefSeq" id="XP_017781933.1"/>
    </source>
</evidence>
<comment type="similarity">
    <text evidence="1">Belongs to the thioredoxin family.</text>
</comment>
<accession>A0ABM1N534</accession>
<sequence length="124" mass="14529">MVIKHQVVGYEQFVEHMKQYTKKDLVYVYYCGSKLPSGESWCIDCVRAWPVIEPKLSLADESAHFVYVECGDRAFWKDMKCPFRKDPSTKLMVLPTLVKWKQPEKLEGDQCEKPDLVEMLFSDD</sequence>
<dbReference type="RefSeq" id="XP_017781933.1">
    <property type="nucleotide sequence ID" value="XM_017926444.1"/>
</dbReference>
<dbReference type="GeneID" id="108566523"/>
<dbReference type="InterPro" id="IPR045108">
    <property type="entry name" value="TXNDC17-like"/>
</dbReference>
<dbReference type="InterPro" id="IPR036249">
    <property type="entry name" value="Thioredoxin-like_sf"/>
</dbReference>
<dbReference type="SUPFAM" id="SSF52833">
    <property type="entry name" value="Thioredoxin-like"/>
    <property type="match status" value="1"/>
</dbReference>
<evidence type="ECO:0000313" key="7">
    <source>
        <dbReference type="RefSeq" id="XP_017781934.1"/>
    </source>
</evidence>